<dbReference type="Proteomes" id="UP000261764">
    <property type="component" value="Chromosome I"/>
</dbReference>
<dbReference type="PANTHER" id="PTHR43823:SF3">
    <property type="entry name" value="MULTIDRUG EXPORT PROTEIN MEPA"/>
    <property type="match status" value="1"/>
</dbReference>
<feature type="transmembrane region" description="Helical" evidence="6">
    <location>
        <begin position="306"/>
        <end position="327"/>
    </location>
</feature>
<keyword evidence="3 6" id="KW-0812">Transmembrane</keyword>
<evidence type="ECO:0000256" key="3">
    <source>
        <dbReference type="ARBA" id="ARBA00022692"/>
    </source>
</evidence>
<evidence type="ECO:0000313" key="7">
    <source>
        <dbReference type="EMBL" id="CDN40221.1"/>
    </source>
</evidence>
<feature type="transmembrane region" description="Helical" evidence="6">
    <location>
        <begin position="245"/>
        <end position="265"/>
    </location>
</feature>
<dbReference type="GO" id="GO:0005886">
    <property type="term" value="C:plasma membrane"/>
    <property type="evidence" value="ECO:0007669"/>
    <property type="project" value="UniProtKB-SubCell"/>
</dbReference>
<dbReference type="EMBL" id="HG937516">
    <property type="protein sequence ID" value="CDN40221.1"/>
    <property type="molecule type" value="Genomic_DNA"/>
</dbReference>
<sequence length="614" mass="68861">MLKYKKSNTQQIFEKSCNQRTITFFNQASMVKLGFHVVFPTLLLSLLFGVFVFADQIIMQQFIPNDGNNYFQLFASHFATLDELTNAKILLFGKSNLTQEQLNHDFIYAAVANVAVVSSIIHSLSLFISTGASIFYSRSFVDKSVNQRQLLQTSFWGTVLTSLLLTGLMLAIQGVVINAILPDARKVGVDSATSLLNHPDAWTPEQLALINEQGGIMHASDYLQRTFILINKARNATIFNLASNYLWFLSSSIFLVSLINFYVFFLRAEGTNLWITILGVSANLINIVCDYLLIAIAKIGMIGSGLATLISYLFNILGLIIYTQFLSKNHQTNLGIKNLVGFIVKIRLLFVSFALGLGTFLRDISLTIANILYIPVWIATVSQTGWAGIINDAGAVSVIPIYNLVFFAIYGVIDGMRPIIAFNYAQKNYQRLKKTFYTAIIISLIYAIMVNISIYIPTYASTTDNQFLNFLGANNIQSRMLILRVLMPSMLLQLPFLSLAVAGLGIFQATGKMWLNIILSVLQGLITFFFVLYTMAAISLQMKSWAVMFYAGFTNIVISSLIIFIFAMVYIYRYMGKKEKFTNAELAVSAFVNSFIKIKNKFQRKKQPLIETIN</sequence>
<dbReference type="PANTHER" id="PTHR43823">
    <property type="entry name" value="SPORULATION PROTEIN YKVU"/>
    <property type="match status" value="1"/>
</dbReference>
<gene>
    <name evidence="7" type="ORF">MAMA39_00970</name>
</gene>
<keyword evidence="5 6" id="KW-0472">Membrane</keyword>
<dbReference type="KEGG" id="mamp:MAMA39_00970"/>
<feature type="transmembrane region" description="Helical" evidence="6">
    <location>
        <begin position="339"/>
        <end position="361"/>
    </location>
</feature>
<feature type="transmembrane region" description="Helical" evidence="6">
    <location>
        <begin position="514"/>
        <end position="536"/>
    </location>
</feature>
<reference evidence="7 8" key="1">
    <citation type="journal article" date="2015" name="Clin. Infect. Dis.">
        <title>Genomic Investigations unmask Mycoplasma amphoriforme, a new respiratory pathogen.</title>
        <authorList>
            <person name="Gillespie S.H."/>
            <person name="Ling C.L."/>
            <person name="Oravcova K."/>
            <person name="Pinheiro M."/>
            <person name="Wells L."/>
            <person name="Bryant J.M."/>
            <person name="McHugh T.D."/>
            <person name="Bebear C."/>
            <person name="Webster D."/>
            <person name="Harris S.R."/>
            <person name="Seth-Smith H.M."/>
            <person name="Thomson N.R."/>
        </authorList>
    </citation>
    <scope>NUCLEOTIDE SEQUENCE [LARGE SCALE GENOMIC DNA]</scope>
    <source>
        <strain evidence="7 8">A39</strain>
    </source>
</reference>
<feature type="transmembrane region" description="Helical" evidence="6">
    <location>
        <begin position="401"/>
        <end position="424"/>
    </location>
</feature>
<protein>
    <recommendedName>
        <fullName evidence="9">Polysaccharide biosynthesis protein C-terminal domain-containing protein</fullName>
    </recommendedName>
</protein>
<feature type="transmembrane region" description="Helical" evidence="6">
    <location>
        <begin position="271"/>
        <end position="294"/>
    </location>
</feature>
<evidence type="ECO:0000256" key="4">
    <source>
        <dbReference type="ARBA" id="ARBA00022989"/>
    </source>
</evidence>
<feature type="transmembrane region" description="Helical" evidence="6">
    <location>
        <begin position="368"/>
        <end position="389"/>
    </location>
</feature>
<dbReference type="AlphaFoldDB" id="A0A292IH27"/>
<feature type="transmembrane region" description="Helical" evidence="6">
    <location>
        <begin position="106"/>
        <end position="135"/>
    </location>
</feature>
<evidence type="ECO:0000256" key="6">
    <source>
        <dbReference type="SAM" id="Phobius"/>
    </source>
</evidence>
<keyword evidence="8" id="KW-1185">Reference proteome</keyword>
<evidence type="ECO:0000256" key="5">
    <source>
        <dbReference type="ARBA" id="ARBA00023136"/>
    </source>
</evidence>
<feature type="transmembrane region" description="Helical" evidence="6">
    <location>
        <begin position="33"/>
        <end position="54"/>
    </location>
</feature>
<feature type="transmembrane region" description="Helical" evidence="6">
    <location>
        <begin position="548"/>
        <end position="572"/>
    </location>
</feature>
<feature type="transmembrane region" description="Helical" evidence="6">
    <location>
        <begin position="155"/>
        <end position="181"/>
    </location>
</feature>
<feature type="transmembrane region" description="Helical" evidence="6">
    <location>
        <begin position="480"/>
        <end position="507"/>
    </location>
</feature>
<evidence type="ECO:0008006" key="9">
    <source>
        <dbReference type="Google" id="ProtNLM"/>
    </source>
</evidence>
<proteinExistence type="predicted"/>
<dbReference type="InterPro" id="IPR051327">
    <property type="entry name" value="MATE_MepA_subfamily"/>
</dbReference>
<evidence type="ECO:0000256" key="2">
    <source>
        <dbReference type="ARBA" id="ARBA00022475"/>
    </source>
</evidence>
<comment type="subcellular location">
    <subcellularLocation>
        <location evidence="1">Cell membrane</location>
        <topology evidence="1">Multi-pass membrane protein</topology>
    </subcellularLocation>
</comment>
<keyword evidence="4 6" id="KW-1133">Transmembrane helix</keyword>
<organism evidence="7 8">
    <name type="scientific">Mycoplasma amphoriforme A39</name>
    <dbReference type="NCBI Taxonomy" id="572419"/>
    <lineage>
        <taxon>Bacteria</taxon>
        <taxon>Bacillati</taxon>
        <taxon>Mycoplasmatota</taxon>
        <taxon>Mollicutes</taxon>
        <taxon>Mycoplasmataceae</taxon>
        <taxon>Mycoplasma</taxon>
    </lineage>
</organism>
<evidence type="ECO:0000313" key="8">
    <source>
        <dbReference type="Proteomes" id="UP000261764"/>
    </source>
</evidence>
<evidence type="ECO:0000256" key="1">
    <source>
        <dbReference type="ARBA" id="ARBA00004651"/>
    </source>
</evidence>
<accession>A0A292IH27</accession>
<name>A0A292IH27_9MOLU</name>
<dbReference type="RefSeq" id="WP_343251562.1">
    <property type="nucleotide sequence ID" value="NZ_HG937516.1"/>
</dbReference>
<keyword evidence="2" id="KW-1003">Cell membrane</keyword>
<feature type="transmembrane region" description="Helical" evidence="6">
    <location>
        <begin position="436"/>
        <end position="460"/>
    </location>
</feature>